<dbReference type="AlphaFoldDB" id="A0AAN9GA57"/>
<dbReference type="EMBL" id="JBAMIC010000011">
    <property type="protein sequence ID" value="KAK7101313.1"/>
    <property type="molecule type" value="Genomic_DNA"/>
</dbReference>
<dbReference type="GO" id="GO:0042273">
    <property type="term" value="P:ribosomal large subunit biogenesis"/>
    <property type="evidence" value="ECO:0007669"/>
    <property type="project" value="TreeGrafter"/>
</dbReference>
<keyword evidence="9" id="KW-1185">Reference proteome</keyword>
<feature type="compositionally biased region" description="Basic residues" evidence="7">
    <location>
        <begin position="252"/>
        <end position="274"/>
    </location>
</feature>
<dbReference type="GO" id="GO:0005730">
    <property type="term" value="C:nucleolus"/>
    <property type="evidence" value="ECO:0007669"/>
    <property type="project" value="UniProtKB-SubCell"/>
</dbReference>
<feature type="region of interest" description="Disordered" evidence="7">
    <location>
        <begin position="158"/>
        <end position="274"/>
    </location>
</feature>
<keyword evidence="4" id="KW-0690">Ribosome biogenesis</keyword>
<dbReference type="InterPro" id="IPR008610">
    <property type="entry name" value="Ebp2"/>
</dbReference>
<reference evidence="8 9" key="1">
    <citation type="submission" date="2024-02" db="EMBL/GenBank/DDBJ databases">
        <title>Chromosome-scale genome assembly of the rough periwinkle Littorina saxatilis.</title>
        <authorList>
            <person name="De Jode A."/>
            <person name="Faria R."/>
            <person name="Formenti G."/>
            <person name="Sims Y."/>
            <person name="Smith T.P."/>
            <person name="Tracey A."/>
            <person name="Wood J.M.D."/>
            <person name="Zagrodzka Z.B."/>
            <person name="Johannesson K."/>
            <person name="Butlin R.K."/>
            <person name="Leder E.H."/>
        </authorList>
    </citation>
    <scope>NUCLEOTIDE SEQUENCE [LARGE SCALE GENOMIC DNA]</scope>
    <source>
        <strain evidence="8">Snail1</strain>
        <tissue evidence="8">Muscle</tissue>
    </source>
</reference>
<comment type="function">
    <text evidence="1">Required for the processing of the 27S pre-rRNA.</text>
</comment>
<accession>A0AAN9GA57</accession>
<evidence type="ECO:0000256" key="2">
    <source>
        <dbReference type="ARBA" id="ARBA00004604"/>
    </source>
</evidence>
<evidence type="ECO:0000256" key="5">
    <source>
        <dbReference type="ARBA" id="ARBA00023054"/>
    </source>
</evidence>
<protein>
    <submittedName>
        <fullName evidence="8">Uncharacterized protein</fullName>
    </submittedName>
</protein>
<dbReference type="GO" id="GO:0030687">
    <property type="term" value="C:preribosome, large subunit precursor"/>
    <property type="evidence" value="ECO:0007669"/>
    <property type="project" value="TreeGrafter"/>
</dbReference>
<sequence length="274" mass="31543">MSDSDPDISDIDSDTELQRAFSEGRLKVGLNRLKDAVPEPKKAPINNVAGMQQKLKEMQTDLAWIERLDVSVEPTARLETEDDVNDDFKRELIFYHQAQDAVRVAIPRLHKLGVVTKRPEDYFAEMAKPDYHMKKIREKLMEKKTSMERSEAAKKLRAAKKFGKKVQQEVTLARQQQKRELSEAVKKYRKGKANNLDEILDGSAKKNQQPNKKRQHKDRKYGFGGQKKRGKRNTKESVDQGWSKAKPSAARSKGKQKSARPGKTKRTQMKNRKK</sequence>
<evidence type="ECO:0000256" key="4">
    <source>
        <dbReference type="ARBA" id="ARBA00022517"/>
    </source>
</evidence>
<keyword evidence="6" id="KW-0539">Nucleus</keyword>
<evidence type="ECO:0000256" key="6">
    <source>
        <dbReference type="ARBA" id="ARBA00023242"/>
    </source>
</evidence>
<evidence type="ECO:0000256" key="7">
    <source>
        <dbReference type="SAM" id="MobiDB-lite"/>
    </source>
</evidence>
<evidence type="ECO:0000313" key="9">
    <source>
        <dbReference type="Proteomes" id="UP001374579"/>
    </source>
</evidence>
<keyword evidence="5" id="KW-0175">Coiled coil</keyword>
<comment type="similarity">
    <text evidence="3">Belongs to the EBP2 family.</text>
</comment>
<evidence type="ECO:0000256" key="1">
    <source>
        <dbReference type="ARBA" id="ARBA00003387"/>
    </source>
</evidence>
<comment type="caution">
    <text evidence="8">The sequence shown here is derived from an EMBL/GenBank/DDBJ whole genome shotgun (WGS) entry which is preliminary data.</text>
</comment>
<dbReference type="GO" id="GO:0006364">
    <property type="term" value="P:rRNA processing"/>
    <property type="evidence" value="ECO:0007669"/>
    <property type="project" value="TreeGrafter"/>
</dbReference>
<evidence type="ECO:0000313" key="8">
    <source>
        <dbReference type="EMBL" id="KAK7101313.1"/>
    </source>
</evidence>
<dbReference type="GO" id="GO:0034399">
    <property type="term" value="C:nuclear periphery"/>
    <property type="evidence" value="ECO:0007669"/>
    <property type="project" value="TreeGrafter"/>
</dbReference>
<evidence type="ECO:0000256" key="3">
    <source>
        <dbReference type="ARBA" id="ARBA00007336"/>
    </source>
</evidence>
<proteinExistence type="inferred from homology"/>
<dbReference type="Proteomes" id="UP001374579">
    <property type="component" value="Unassembled WGS sequence"/>
</dbReference>
<dbReference type="Pfam" id="PF05890">
    <property type="entry name" value="Ebp2"/>
    <property type="match status" value="1"/>
</dbReference>
<dbReference type="PANTHER" id="PTHR13028:SF0">
    <property type="entry name" value="RRNA-PROCESSING PROTEIN EBP2-RELATED"/>
    <property type="match status" value="1"/>
</dbReference>
<dbReference type="PANTHER" id="PTHR13028">
    <property type="entry name" value="RRNA PROCESSING PROTEIN EBNA1-BINDING PROTEIN-RELATED"/>
    <property type="match status" value="1"/>
</dbReference>
<feature type="compositionally biased region" description="Basic and acidic residues" evidence="7">
    <location>
        <begin position="177"/>
        <end position="186"/>
    </location>
</feature>
<comment type="subcellular location">
    <subcellularLocation>
        <location evidence="2">Nucleus</location>
        <location evidence="2">Nucleolus</location>
    </subcellularLocation>
</comment>
<gene>
    <name evidence="8" type="ORF">V1264_024107</name>
</gene>
<name>A0AAN9GA57_9CAEN</name>
<organism evidence="8 9">
    <name type="scientific">Littorina saxatilis</name>
    <dbReference type="NCBI Taxonomy" id="31220"/>
    <lineage>
        <taxon>Eukaryota</taxon>
        <taxon>Metazoa</taxon>
        <taxon>Spiralia</taxon>
        <taxon>Lophotrochozoa</taxon>
        <taxon>Mollusca</taxon>
        <taxon>Gastropoda</taxon>
        <taxon>Caenogastropoda</taxon>
        <taxon>Littorinimorpha</taxon>
        <taxon>Littorinoidea</taxon>
        <taxon>Littorinidae</taxon>
        <taxon>Littorina</taxon>
    </lineage>
</organism>